<keyword evidence="2" id="KW-1185">Reference proteome</keyword>
<dbReference type="Proteomes" id="UP000054270">
    <property type="component" value="Unassembled WGS sequence"/>
</dbReference>
<proteinExistence type="predicted"/>
<protein>
    <submittedName>
        <fullName evidence="1">Uncharacterized protein</fullName>
    </submittedName>
</protein>
<evidence type="ECO:0000313" key="2">
    <source>
        <dbReference type="Proteomes" id="UP000054270"/>
    </source>
</evidence>
<organism evidence="1 2">
    <name type="scientific">Hypholoma sublateritium (strain FD-334 SS-4)</name>
    <dbReference type="NCBI Taxonomy" id="945553"/>
    <lineage>
        <taxon>Eukaryota</taxon>
        <taxon>Fungi</taxon>
        <taxon>Dikarya</taxon>
        <taxon>Basidiomycota</taxon>
        <taxon>Agaricomycotina</taxon>
        <taxon>Agaricomycetes</taxon>
        <taxon>Agaricomycetidae</taxon>
        <taxon>Agaricales</taxon>
        <taxon>Agaricineae</taxon>
        <taxon>Strophariaceae</taxon>
        <taxon>Hypholoma</taxon>
    </lineage>
</organism>
<name>A0A0D2P7M9_HYPSF</name>
<accession>A0A0D2P7M9</accession>
<evidence type="ECO:0000313" key="1">
    <source>
        <dbReference type="EMBL" id="KJA16375.1"/>
    </source>
</evidence>
<reference evidence="2" key="1">
    <citation type="submission" date="2014-04" db="EMBL/GenBank/DDBJ databases">
        <title>Evolutionary Origins and Diversification of the Mycorrhizal Mutualists.</title>
        <authorList>
            <consortium name="DOE Joint Genome Institute"/>
            <consortium name="Mycorrhizal Genomics Consortium"/>
            <person name="Kohler A."/>
            <person name="Kuo A."/>
            <person name="Nagy L.G."/>
            <person name="Floudas D."/>
            <person name="Copeland A."/>
            <person name="Barry K.W."/>
            <person name="Cichocki N."/>
            <person name="Veneault-Fourrey C."/>
            <person name="LaButti K."/>
            <person name="Lindquist E.A."/>
            <person name="Lipzen A."/>
            <person name="Lundell T."/>
            <person name="Morin E."/>
            <person name="Murat C."/>
            <person name="Riley R."/>
            <person name="Ohm R."/>
            <person name="Sun H."/>
            <person name="Tunlid A."/>
            <person name="Henrissat B."/>
            <person name="Grigoriev I.V."/>
            <person name="Hibbett D.S."/>
            <person name="Martin F."/>
        </authorList>
    </citation>
    <scope>NUCLEOTIDE SEQUENCE [LARGE SCALE GENOMIC DNA]</scope>
    <source>
        <strain evidence="2">FD-334 SS-4</strain>
    </source>
</reference>
<dbReference type="EMBL" id="KN817622">
    <property type="protein sequence ID" value="KJA16375.1"/>
    <property type="molecule type" value="Genomic_DNA"/>
</dbReference>
<sequence length="226" mass="25564">MSGTEYRTLSFIPKFMPAGDSLAAEVVDDNADICYFINAFSDVAYMYHERSINSGRVILVFRPFADKKNGAIQTVSLRGKREELVGSLLTSLSAYVLLLLSPSTRTILITASFRRRKVLTTSCMRYEWVFTTTGHRSWVSVTFMLFAQFLTCLRPSVLPHAQYEILDPLVGHNPLARLRIVDGMITLELNNLIAMHCELCDCIVAGVFLMCLNRDAWVKDALLRLR</sequence>
<dbReference type="AlphaFoldDB" id="A0A0D2P7M9"/>
<gene>
    <name evidence="1" type="ORF">HYPSUDRAFT_207080</name>
</gene>